<reference evidence="3" key="1">
    <citation type="journal article" date="2015" name="Nat. Plants">
        <title>Genome expansion of Arabis alpina linked with retrotransposition and reduced symmetric DNA methylation.</title>
        <authorList>
            <person name="Willing E.M."/>
            <person name="Rawat V."/>
            <person name="Mandakova T."/>
            <person name="Maumus F."/>
            <person name="James G.V."/>
            <person name="Nordstroem K.J."/>
            <person name="Becker C."/>
            <person name="Warthmann N."/>
            <person name="Chica C."/>
            <person name="Szarzynska B."/>
            <person name="Zytnicki M."/>
            <person name="Albani M.C."/>
            <person name="Kiefer C."/>
            <person name="Bergonzi S."/>
            <person name="Castaings L."/>
            <person name="Mateos J.L."/>
            <person name="Berns M.C."/>
            <person name="Bujdoso N."/>
            <person name="Piofczyk T."/>
            <person name="de Lorenzo L."/>
            <person name="Barrero-Sicilia C."/>
            <person name="Mateos I."/>
            <person name="Piednoel M."/>
            <person name="Hagmann J."/>
            <person name="Chen-Min-Tao R."/>
            <person name="Iglesias-Fernandez R."/>
            <person name="Schuster S.C."/>
            <person name="Alonso-Blanco C."/>
            <person name="Roudier F."/>
            <person name="Carbonero P."/>
            <person name="Paz-Ares J."/>
            <person name="Davis S.J."/>
            <person name="Pecinka A."/>
            <person name="Quesneville H."/>
            <person name="Colot V."/>
            <person name="Lysak M.A."/>
            <person name="Weigel D."/>
            <person name="Coupland G."/>
            <person name="Schneeberger K."/>
        </authorList>
    </citation>
    <scope>NUCLEOTIDE SEQUENCE [LARGE SCALE GENOMIC DNA]</scope>
    <source>
        <strain evidence="3">cv. Pajares</strain>
    </source>
</reference>
<accession>A0A087HEC4</accession>
<feature type="compositionally biased region" description="Basic and acidic residues" evidence="1">
    <location>
        <begin position="1"/>
        <end position="36"/>
    </location>
</feature>
<keyword evidence="3" id="KW-1185">Reference proteome</keyword>
<organism evidence="2 3">
    <name type="scientific">Arabis alpina</name>
    <name type="common">Alpine rock-cress</name>
    <dbReference type="NCBI Taxonomy" id="50452"/>
    <lineage>
        <taxon>Eukaryota</taxon>
        <taxon>Viridiplantae</taxon>
        <taxon>Streptophyta</taxon>
        <taxon>Embryophyta</taxon>
        <taxon>Tracheophyta</taxon>
        <taxon>Spermatophyta</taxon>
        <taxon>Magnoliopsida</taxon>
        <taxon>eudicotyledons</taxon>
        <taxon>Gunneridae</taxon>
        <taxon>Pentapetalae</taxon>
        <taxon>rosids</taxon>
        <taxon>malvids</taxon>
        <taxon>Brassicales</taxon>
        <taxon>Brassicaceae</taxon>
        <taxon>Arabideae</taxon>
        <taxon>Arabis</taxon>
    </lineage>
</organism>
<dbReference type="EMBL" id="CM002870">
    <property type="protein sequence ID" value="KFK40476.1"/>
    <property type="molecule type" value="Genomic_DNA"/>
</dbReference>
<feature type="region of interest" description="Disordered" evidence="1">
    <location>
        <begin position="1"/>
        <end position="44"/>
    </location>
</feature>
<gene>
    <name evidence="2" type="ordered locus">AALP_Aa2g000700</name>
</gene>
<evidence type="ECO:0000313" key="2">
    <source>
        <dbReference type="EMBL" id="KFK40476.1"/>
    </source>
</evidence>
<dbReference type="Proteomes" id="UP000029120">
    <property type="component" value="Chromosome 2"/>
</dbReference>
<name>A0A087HEC4_ARAAL</name>
<dbReference type="OrthoDB" id="1113934at2759"/>
<evidence type="ECO:0000256" key="1">
    <source>
        <dbReference type="SAM" id="MobiDB-lite"/>
    </source>
</evidence>
<evidence type="ECO:0000313" key="3">
    <source>
        <dbReference type="Proteomes" id="UP000029120"/>
    </source>
</evidence>
<dbReference type="OMA" id="TSNEREF"/>
<protein>
    <submittedName>
        <fullName evidence="2">Uncharacterized protein</fullName>
    </submittedName>
</protein>
<dbReference type="AlphaFoldDB" id="A0A087HEC4"/>
<dbReference type="Gramene" id="KFK40476">
    <property type="protein sequence ID" value="KFK40476"/>
    <property type="gene ID" value="AALP_AA2G000700"/>
</dbReference>
<proteinExistence type="predicted"/>
<sequence length="207" mass="23693">MNFHEKGDRLRSRTGDGPKYEPEHTPRSYPIREHSPRSTYQAVEPRCRPQRGIVRVGPRSTVSVRVEELEANLVRLRLVTKNLDISRCKELEAQIRAKQAENQLRRAGIRLARGSLPFSPNPPQHQLQIMSVGMGETRRRTQEATVPVRNDEIQAALVRLSVTTRELEISRTNEFEFRVRAEQAENQLRAAGIRPSGGVVPRLHARR</sequence>